<evidence type="ECO:0000259" key="12">
    <source>
        <dbReference type="PROSITE" id="PS51651"/>
    </source>
</evidence>
<evidence type="ECO:0000313" key="13">
    <source>
        <dbReference type="Proteomes" id="UP000694920"/>
    </source>
</evidence>
<keyword evidence="3" id="KW-0963">Cytoplasm</keyword>
<dbReference type="Pfam" id="PF23554">
    <property type="entry name" value="TPR_DOCK"/>
    <property type="match status" value="1"/>
</dbReference>
<dbReference type="InterPro" id="IPR016024">
    <property type="entry name" value="ARM-type_fold"/>
</dbReference>
<evidence type="ECO:0000256" key="2">
    <source>
        <dbReference type="ARBA" id="ARBA00022443"/>
    </source>
</evidence>
<name>A0AAJ7BGB2_CEPCN</name>
<sequence>MDANGCFLVFLVRCWSSVEFEAPESCANVDVASCFGGTVVKCRDKTTTFSSHFSSANCNVITVYKCVERTVKMTVTWKKLKEHLGVAIHNFGQNGPHRLPLTVGEVVQLLEECDDWYYGCSKYKGTRGIFPKSYIYILPQSMNMEALTHEITSVLREWGHHWKHLYVTHSEHFSTIQQQIIELIGYRSKILSGTLTVDELKDMKRLATARIDTGNQLLGLDMVVRDEHGNVLNPEQTSTIQLYYHHETAAERIRKATTETKKKPSKPQVPVYSHIFFVSVRNFVCKMAEDVELLLTLYDGREMKAITENYVVSWSKEGLARDIDQLHNLRVLFTDLGSRDLSRDKVYLVCYAIRVGSMEAKEIDHRRSSIVPNNQKTKSLDNMRRPFGVAAMDITLYITGKLEGDVEHHHFIPFLQCCEKESLDGTLRRILAQKEASNQKSGSGSSTGIAGGQGLWASLKLLRGDTKQVREENPHLVLGNVAIARKMGFPEVILPGDVRNDLYLTLVCGEFSKGSKSTDKNVEVTVKVCNEVGIPIPGVMKLGGGAQPIDEYRSVIYYHEDKPRWCETFKIAVPIEEFKQAHLKFTFKHRSSNEAKDKSEKPFALSYVKLMQRNGTTLQDTQHELLVYKLDHKKYEENETTYLKLPATRGELLELNAEKKPTLGPLSLSSKDNFLISTNVCSTKLTQNVDLLGLLNWASRRTDLKESLTALMKVDGEEVVKFLQDVLDALFNILMSNSDSDAYDDMVFECLLYIIGLVSDRKYQHFQPVLDLYISESFSATLAYKKLIAVLRKRIDSAGTNDGQERDLLLKTMKSLQYCMRFVVESRLRFTELDQDEEEFSQTLTELLKSIVELMSHETDSTLLVQGACLKYLPTTIPHLLRVYSGKQLSNILTDLLVTLPPGRLTKQKMMTVNDIVHSPLFLNVDCRAILLPRITILVRDLLEAKEEGLSGTPGKSVAKVARLLGENRHRLNQHRGYSEEVELCVKILSDILELTFRNDIGATTSDVKEIMLTALRTIIQTVISMDRENPLVGNLVSVMLAIFRQMTQHHYEVYINHFGTRFDLLDFLMEILLVFKDLVSRSVFPGDWCEMIMLQNSVILKSLRFFSATIRDYFFKDFEQQAWSNFFHCAIAFLTQPTLQLDTFSPTKRNRIVMRYNDMRRETAFEIRSMWFNLGQHKILFVPALVGAILEMTLIPESELRKATIPIFFDMMQCEFYSSRIVEGYGDTKRDPAHIKANFMEYENEMIAQLDILVEGGRGDEHFRVLWVQVMGALCENHSTMRDQGLRFVDTVAKLMERLLQYRDIIHAESQEHRMLCTVNLLEFYSEINRKEMYIRYVNKLCELHLECDNYTEAAYSLKLHSQLLAWSDQPLPPLLRSHRYPHCQTHRELKEALYNDMIEYFDKGKMWECALSVCKELATQYEEETFDYSQLSILLRRMAKFYDSIVKQLRPEPEYFRVAYYGRGHPPFLQNKVFVYRGKEYERRSDFCSRTLNQLPNAEQMKELSPPSEDILDSNSQYVQINKVDPLMDEKRHRLSGKPVTAEAVLRYHRVNDIQRFRFSRPAPRKNTLVNSSQPGNNDKEPISGGGVSNEFASLWLERTVLVTSHPLPGILRWFPVTSSETYLVSPLRNAIETMESTNTALRDLIIAHKADSTLPLNPLSMKLNGVLDPAVMGGVDNYEKAFLNPDYRNDHPDESSDLLKLEGLIAEQIPLLGVGVQVHKVRAPPELLPFHQHLEQCFNSMRSHVEAKYGKRTCDLQIETLTQTVTMRKHPTSRGESHRLSETSVISTDCGSRSRVSSLTRSQVATLKSLASFNFNNSSPMSGVPNVSVTRNSSVRSHILSSASLQKALGNPSPGTNKKKDSKRRSSRKSDSSSTNKNDQPTSQWYTTPELIQNSSSVIVSSASPLPTPIFELRQELTPKRPLRPEADKERRISSRWSGQSQHFLRNSNNGMEPSGLGKGNRDSVGTTDSTASEDDPPPPLPVKTREADYCNLPEDTPVPYRQTSRFNSVNRSISYRIKSKLPTPSENVDNHSVPPTPPPKPKRPPHSLNQVLLAATAGDVDGSAEDSSVA</sequence>
<dbReference type="Pfam" id="PF00018">
    <property type="entry name" value="SH3_1"/>
    <property type="match status" value="1"/>
</dbReference>
<dbReference type="Gene3D" id="1.20.58.740">
    <property type="match status" value="1"/>
</dbReference>
<dbReference type="CDD" id="cd08694">
    <property type="entry name" value="C2_Dock-A"/>
    <property type="match status" value="1"/>
</dbReference>
<dbReference type="GO" id="GO:0007264">
    <property type="term" value="P:small GTPase-mediated signal transduction"/>
    <property type="evidence" value="ECO:0007669"/>
    <property type="project" value="InterPro"/>
</dbReference>
<dbReference type="PANTHER" id="PTHR45653:SF10">
    <property type="entry name" value="MYOBLAST CITY, ISOFORM B"/>
    <property type="match status" value="1"/>
</dbReference>
<dbReference type="PROSITE" id="PS51650">
    <property type="entry name" value="C2_DOCK"/>
    <property type="match status" value="1"/>
</dbReference>
<dbReference type="Gene3D" id="2.60.40.150">
    <property type="entry name" value="C2 domain"/>
    <property type="match status" value="1"/>
</dbReference>
<dbReference type="SUPFAM" id="SSF50044">
    <property type="entry name" value="SH3-domain"/>
    <property type="match status" value="1"/>
</dbReference>
<keyword evidence="13" id="KW-1185">Reference proteome</keyword>
<dbReference type="KEGG" id="ccin:107263068"/>
<gene>
    <name evidence="14" type="primary">LOC107263068</name>
</gene>
<feature type="region of interest" description="Disordered" evidence="8">
    <location>
        <begin position="1846"/>
        <end position="1892"/>
    </location>
</feature>
<dbReference type="InterPro" id="IPR026791">
    <property type="entry name" value="DOCK"/>
</dbReference>
<dbReference type="Pfam" id="PF14429">
    <property type="entry name" value="DOCK-C2"/>
    <property type="match status" value="1"/>
</dbReference>
<evidence type="ECO:0000256" key="7">
    <source>
        <dbReference type="PROSITE-ProRule" id="PRU00983"/>
    </source>
</evidence>
<dbReference type="InterPro" id="IPR027357">
    <property type="entry name" value="DOCKER_dom"/>
</dbReference>
<comment type="subcellular location">
    <subcellularLocation>
        <location evidence="1">Cytoplasm</location>
    </subcellularLocation>
</comment>
<feature type="compositionally biased region" description="Polar residues" evidence="8">
    <location>
        <begin position="1883"/>
        <end position="1892"/>
    </location>
</feature>
<dbReference type="Pfam" id="PF06920">
    <property type="entry name" value="DHR-2_Lobe_A"/>
    <property type="match status" value="1"/>
</dbReference>
<dbReference type="GO" id="GO:0005737">
    <property type="term" value="C:cytoplasm"/>
    <property type="evidence" value="ECO:0007669"/>
    <property type="project" value="UniProtKB-SubCell"/>
</dbReference>
<feature type="compositionally biased region" description="Basic and acidic residues" evidence="8">
    <location>
        <begin position="1920"/>
        <end position="1936"/>
    </location>
</feature>
<dbReference type="InterPro" id="IPR027007">
    <property type="entry name" value="C2_DOCK-type_domain"/>
</dbReference>
<evidence type="ECO:0000256" key="9">
    <source>
        <dbReference type="SAM" id="SignalP"/>
    </source>
</evidence>
<dbReference type="GO" id="GO:0031267">
    <property type="term" value="F:small GTPase binding"/>
    <property type="evidence" value="ECO:0007669"/>
    <property type="project" value="TreeGrafter"/>
</dbReference>
<feature type="compositionally biased region" description="Polar residues" evidence="8">
    <location>
        <begin position="2005"/>
        <end position="2017"/>
    </location>
</feature>
<dbReference type="InterPro" id="IPR042455">
    <property type="entry name" value="DOCK_N_sub1"/>
</dbReference>
<feature type="signal peptide" evidence="9">
    <location>
        <begin position="1"/>
        <end position="20"/>
    </location>
</feature>
<dbReference type="InterPro" id="IPR046770">
    <property type="entry name" value="DOCKER_Lobe_B"/>
</dbReference>
<keyword evidence="5" id="KW-0344">Guanine-nucleotide releasing factor</keyword>
<dbReference type="GO" id="GO:0005085">
    <property type="term" value="F:guanyl-nucleotide exchange factor activity"/>
    <property type="evidence" value="ECO:0007669"/>
    <property type="project" value="UniProtKB-KW"/>
</dbReference>
<evidence type="ECO:0000259" key="10">
    <source>
        <dbReference type="PROSITE" id="PS50002"/>
    </source>
</evidence>
<dbReference type="InterPro" id="IPR047026">
    <property type="entry name" value="DOCK1_C2"/>
</dbReference>
<dbReference type="PROSITE" id="PS51651">
    <property type="entry name" value="DOCKER"/>
    <property type="match status" value="1"/>
</dbReference>
<dbReference type="PANTHER" id="PTHR45653">
    <property type="entry name" value="DEDICATOR OF CYTOKINESIS"/>
    <property type="match status" value="1"/>
</dbReference>
<dbReference type="Pfam" id="PF20421">
    <property type="entry name" value="DHR-2_Lobe_C"/>
    <property type="match status" value="1"/>
</dbReference>
<dbReference type="InterPro" id="IPR046769">
    <property type="entry name" value="DOCKER_Lobe_A"/>
</dbReference>
<reference evidence="14" key="1">
    <citation type="submission" date="2025-08" db="UniProtKB">
        <authorList>
            <consortium name="RefSeq"/>
        </authorList>
    </citation>
    <scope>IDENTIFICATION</scope>
</reference>
<protein>
    <submittedName>
        <fullName evidence="14">Dedicator of cytokinesis protein 1 isoform X1</fullName>
    </submittedName>
</protein>
<dbReference type="RefSeq" id="XP_015585375.1">
    <property type="nucleotide sequence ID" value="XM_015729889.2"/>
</dbReference>
<dbReference type="Pfam" id="PF20422">
    <property type="entry name" value="DHR-2_Lobe_B"/>
    <property type="match status" value="1"/>
</dbReference>
<keyword evidence="4" id="KW-0597">Phosphoprotein</keyword>
<feature type="domain" description="DOCKER" evidence="12">
    <location>
        <begin position="1326"/>
        <end position="1757"/>
    </location>
</feature>
<proteinExistence type="inferred from homology"/>
<comment type="similarity">
    <text evidence="7">Belongs to the DOCK family.</text>
</comment>
<dbReference type="InterPro" id="IPR046773">
    <property type="entry name" value="DOCKER_Lobe_C"/>
</dbReference>
<dbReference type="GO" id="GO:0016477">
    <property type="term" value="P:cell migration"/>
    <property type="evidence" value="ECO:0007669"/>
    <property type="project" value="TreeGrafter"/>
</dbReference>
<evidence type="ECO:0000256" key="6">
    <source>
        <dbReference type="PROSITE-ProRule" id="PRU00192"/>
    </source>
</evidence>
<evidence type="ECO:0000313" key="14">
    <source>
        <dbReference type="RefSeq" id="XP_015585375.1"/>
    </source>
</evidence>
<evidence type="ECO:0000256" key="5">
    <source>
        <dbReference type="ARBA" id="ARBA00022658"/>
    </source>
</evidence>
<dbReference type="GO" id="GO:0005886">
    <property type="term" value="C:plasma membrane"/>
    <property type="evidence" value="ECO:0007669"/>
    <property type="project" value="TreeGrafter"/>
</dbReference>
<dbReference type="InterPro" id="IPR035892">
    <property type="entry name" value="C2_domain_sf"/>
</dbReference>
<dbReference type="InterPro" id="IPR032376">
    <property type="entry name" value="DOCK_N"/>
</dbReference>
<evidence type="ECO:0000259" key="11">
    <source>
        <dbReference type="PROSITE" id="PS51650"/>
    </source>
</evidence>
<feature type="region of interest" description="Disordered" evidence="8">
    <location>
        <begin position="1566"/>
        <end position="1587"/>
    </location>
</feature>
<dbReference type="CDD" id="cd11697">
    <property type="entry name" value="DHR2_DOCK_A"/>
    <property type="match status" value="1"/>
</dbReference>
<dbReference type="GO" id="GO:0007520">
    <property type="term" value="P:myoblast fusion"/>
    <property type="evidence" value="ECO:0007669"/>
    <property type="project" value="TreeGrafter"/>
</dbReference>
<dbReference type="InterPro" id="IPR043162">
    <property type="entry name" value="DOCK_C_lobe_C"/>
</dbReference>
<dbReference type="CDD" id="cd11872">
    <property type="entry name" value="SH3_DOCK_AB"/>
    <property type="match status" value="1"/>
</dbReference>
<dbReference type="InterPro" id="IPR001452">
    <property type="entry name" value="SH3_domain"/>
</dbReference>
<dbReference type="InterPro" id="IPR036028">
    <property type="entry name" value="SH3-like_dom_sf"/>
</dbReference>
<dbReference type="SUPFAM" id="SSF48371">
    <property type="entry name" value="ARM repeat"/>
    <property type="match status" value="1"/>
</dbReference>
<feature type="compositionally biased region" description="Polar residues" evidence="8">
    <location>
        <begin position="1570"/>
        <end position="1579"/>
    </location>
</feature>
<feature type="domain" description="SH3" evidence="10">
    <location>
        <begin position="80"/>
        <end position="140"/>
    </location>
</feature>
<keyword evidence="9" id="KW-0732">Signal</keyword>
<feature type="region of interest" description="Disordered" evidence="8">
    <location>
        <begin position="1920"/>
        <end position="2052"/>
    </location>
</feature>
<dbReference type="FunFam" id="1.20.58.740:FF:000004">
    <property type="entry name" value="Dedicator of cytokinesis protein 1"/>
    <property type="match status" value="1"/>
</dbReference>
<organism evidence="13 14">
    <name type="scientific">Cephus cinctus</name>
    <name type="common">Wheat stem sawfly</name>
    <dbReference type="NCBI Taxonomy" id="211228"/>
    <lineage>
        <taxon>Eukaryota</taxon>
        <taxon>Metazoa</taxon>
        <taxon>Ecdysozoa</taxon>
        <taxon>Arthropoda</taxon>
        <taxon>Hexapoda</taxon>
        <taxon>Insecta</taxon>
        <taxon>Pterygota</taxon>
        <taxon>Neoptera</taxon>
        <taxon>Endopterygota</taxon>
        <taxon>Hymenoptera</taxon>
        <taxon>Cephoidea</taxon>
        <taxon>Cephidae</taxon>
        <taxon>Cephus</taxon>
    </lineage>
</organism>
<evidence type="ECO:0000256" key="3">
    <source>
        <dbReference type="ARBA" id="ARBA00022490"/>
    </source>
</evidence>
<dbReference type="InterPro" id="IPR043161">
    <property type="entry name" value="DOCK_C_lobe_A"/>
</dbReference>
<dbReference type="Gene3D" id="1.25.40.410">
    <property type="match status" value="1"/>
</dbReference>
<evidence type="ECO:0000256" key="8">
    <source>
        <dbReference type="SAM" id="MobiDB-lite"/>
    </source>
</evidence>
<dbReference type="Proteomes" id="UP000694920">
    <property type="component" value="Unplaced"/>
</dbReference>
<dbReference type="PROSITE" id="PS50002">
    <property type="entry name" value="SH3"/>
    <property type="match status" value="1"/>
</dbReference>
<feature type="domain" description="C2 DOCK-type" evidence="11">
    <location>
        <begin position="499"/>
        <end position="681"/>
    </location>
</feature>
<evidence type="ECO:0000256" key="4">
    <source>
        <dbReference type="ARBA" id="ARBA00022553"/>
    </source>
</evidence>
<dbReference type="InterPro" id="IPR056372">
    <property type="entry name" value="TPR_DOCK"/>
</dbReference>
<dbReference type="Gene3D" id="1.20.1270.350">
    <property type="entry name" value="Dedicator of cytokinesis N-terminal subdomain"/>
    <property type="match status" value="1"/>
</dbReference>
<keyword evidence="2 6" id="KW-0728">SH3 domain</keyword>
<dbReference type="FunFam" id="1.25.40.410:FF:000003">
    <property type="entry name" value="Dedicator of cytokinesis protein 4"/>
    <property type="match status" value="1"/>
</dbReference>
<dbReference type="CTD" id="42817"/>
<dbReference type="Gene3D" id="2.30.30.40">
    <property type="entry name" value="SH3 Domains"/>
    <property type="match status" value="1"/>
</dbReference>
<dbReference type="Pfam" id="PF16172">
    <property type="entry name" value="DOCK_N"/>
    <property type="match status" value="1"/>
</dbReference>
<evidence type="ECO:0000256" key="1">
    <source>
        <dbReference type="ARBA" id="ARBA00004496"/>
    </source>
</evidence>
<dbReference type="GeneID" id="107263068"/>
<feature type="compositionally biased region" description="Polar residues" evidence="8">
    <location>
        <begin position="1938"/>
        <end position="1955"/>
    </location>
</feature>
<feature type="chain" id="PRO_5042467970" evidence="9">
    <location>
        <begin position="21"/>
        <end position="2074"/>
    </location>
</feature>
<accession>A0AAJ7BGB2</accession>
<dbReference type="SMART" id="SM00326">
    <property type="entry name" value="SH3"/>
    <property type="match status" value="1"/>
</dbReference>